<keyword evidence="2" id="KW-0436">Ligase</keyword>
<comment type="caution">
    <text evidence="5">The sequence shown here is derived from an EMBL/GenBank/DDBJ whole genome shotgun (WGS) entry which is preliminary data.</text>
</comment>
<proteinExistence type="predicted"/>
<feature type="non-terminal residue" evidence="5">
    <location>
        <position position="274"/>
    </location>
</feature>
<organism evidence="5">
    <name type="scientific">marine sediment metagenome</name>
    <dbReference type="NCBI Taxonomy" id="412755"/>
    <lineage>
        <taxon>unclassified sequences</taxon>
        <taxon>metagenomes</taxon>
        <taxon>ecological metagenomes</taxon>
    </lineage>
</organism>
<dbReference type="InterPro" id="IPR027303">
    <property type="entry name" value="Gln_synth_gly_rich_site"/>
</dbReference>
<reference evidence="5" key="1">
    <citation type="journal article" date="2014" name="Front. Microbiol.">
        <title>High frequency of phylogenetically diverse reductive dehalogenase-homologous genes in deep subseafloor sedimentary metagenomes.</title>
        <authorList>
            <person name="Kawai M."/>
            <person name="Futagami T."/>
            <person name="Toyoda A."/>
            <person name="Takaki Y."/>
            <person name="Nishi S."/>
            <person name="Hori S."/>
            <person name="Arai W."/>
            <person name="Tsubouchi T."/>
            <person name="Morono Y."/>
            <person name="Uchiyama I."/>
            <person name="Ito T."/>
            <person name="Fujiyama A."/>
            <person name="Inagaki F."/>
            <person name="Takami H."/>
        </authorList>
    </citation>
    <scope>NUCLEOTIDE SEQUENCE</scope>
    <source>
        <strain evidence="5">Expedition CK06-06</strain>
    </source>
</reference>
<comment type="cofactor">
    <cofactor evidence="1">
        <name>Mg(2+)</name>
        <dbReference type="ChEBI" id="CHEBI:18420"/>
    </cofactor>
</comment>
<dbReference type="SMART" id="SM01230">
    <property type="entry name" value="Gln-synt_C"/>
    <property type="match status" value="1"/>
</dbReference>
<gene>
    <name evidence="5" type="ORF">S01H4_49114</name>
</gene>
<dbReference type="InterPro" id="IPR008146">
    <property type="entry name" value="Gln_synth_cat_dom"/>
</dbReference>
<sequence>KPSEGDPRFVLKQAVEQAAKEGFEYNVGPEPEFYLFRADGQNRTSPLDYGSYFDLSSHEGYRVIKKIIAALEIFGIKVEASHHEVGFGQYEIDFNYGPCLDIADRVLTLKYCAKKIAQVHNLHATFMPKPIMDAAGSGMHIHQSLFDIKAKTNAFYDDNNKYNLSKIANSFIAGQIKHIKAACAILCPTVNSYKRLVSGFEAPVYITWAAMNRSALLRVPKWFKAKSEAARIELRCPDPACNPYLAFAVMLRAGLDGIKNNLEPPEPVEENIYT</sequence>
<evidence type="ECO:0000313" key="5">
    <source>
        <dbReference type="EMBL" id="GAG96807.1"/>
    </source>
</evidence>
<dbReference type="EMBL" id="BART01027746">
    <property type="protein sequence ID" value="GAG96807.1"/>
    <property type="molecule type" value="Genomic_DNA"/>
</dbReference>
<protein>
    <recommendedName>
        <fullName evidence="4">GS catalytic domain-containing protein</fullName>
    </recommendedName>
</protein>
<name>X1CV06_9ZZZZ</name>
<dbReference type="Gene3D" id="3.30.590.10">
    <property type="entry name" value="Glutamine synthetase/guanido kinase, catalytic domain"/>
    <property type="match status" value="1"/>
</dbReference>
<dbReference type="PANTHER" id="PTHR43785:SF12">
    <property type="entry name" value="TYPE-1 GLUTAMINE SYNTHETASE 2"/>
    <property type="match status" value="1"/>
</dbReference>
<dbReference type="GO" id="GO:0004356">
    <property type="term" value="F:glutamine synthetase activity"/>
    <property type="evidence" value="ECO:0007669"/>
    <property type="project" value="InterPro"/>
</dbReference>
<evidence type="ECO:0000256" key="1">
    <source>
        <dbReference type="ARBA" id="ARBA00001946"/>
    </source>
</evidence>
<dbReference type="AlphaFoldDB" id="X1CV06"/>
<dbReference type="InterPro" id="IPR014746">
    <property type="entry name" value="Gln_synth/guanido_kin_cat_dom"/>
</dbReference>
<dbReference type="PROSITE" id="PS00181">
    <property type="entry name" value="GLNA_ATP"/>
    <property type="match status" value="1"/>
</dbReference>
<dbReference type="PROSITE" id="PS51987">
    <property type="entry name" value="GS_CATALYTIC"/>
    <property type="match status" value="1"/>
</dbReference>
<feature type="domain" description="GS catalytic" evidence="4">
    <location>
        <begin position="7"/>
        <end position="274"/>
    </location>
</feature>
<feature type="non-terminal residue" evidence="5">
    <location>
        <position position="1"/>
    </location>
</feature>
<dbReference type="Pfam" id="PF00120">
    <property type="entry name" value="Gln-synt_C"/>
    <property type="match status" value="1"/>
</dbReference>
<evidence type="ECO:0000256" key="2">
    <source>
        <dbReference type="ARBA" id="ARBA00022598"/>
    </source>
</evidence>
<dbReference type="SUPFAM" id="SSF55931">
    <property type="entry name" value="Glutamine synthetase/guanido kinase"/>
    <property type="match status" value="1"/>
</dbReference>
<dbReference type="PANTHER" id="PTHR43785">
    <property type="entry name" value="GAMMA-GLUTAMYLPUTRESCINE SYNTHETASE"/>
    <property type="match status" value="1"/>
</dbReference>
<accession>X1CV06</accession>
<evidence type="ECO:0000256" key="3">
    <source>
        <dbReference type="ARBA" id="ARBA00022842"/>
    </source>
</evidence>
<keyword evidence="3" id="KW-0460">Magnesium</keyword>
<evidence type="ECO:0000259" key="4">
    <source>
        <dbReference type="PROSITE" id="PS51987"/>
    </source>
</evidence>